<reference evidence="8" key="1">
    <citation type="journal article" date="2019" name="Int. J. Syst. Evol. Microbiol.">
        <title>The Global Catalogue of Microorganisms (GCM) 10K type strain sequencing project: providing services to taxonomists for standard genome sequencing and annotation.</title>
        <authorList>
            <consortium name="The Broad Institute Genomics Platform"/>
            <consortium name="The Broad Institute Genome Sequencing Center for Infectious Disease"/>
            <person name="Wu L."/>
            <person name="Ma J."/>
        </authorList>
    </citation>
    <scope>NUCLEOTIDE SEQUENCE [LARGE SCALE GENOMIC DNA]</scope>
    <source>
        <strain evidence="8">CCM 8604</strain>
    </source>
</reference>
<keyword evidence="2" id="KW-1003">Cell membrane</keyword>
<comment type="caution">
    <text evidence="7">The sequence shown here is derived from an EMBL/GenBank/DDBJ whole genome shotgun (WGS) entry which is preliminary data.</text>
</comment>
<feature type="transmembrane region" description="Helical" evidence="6">
    <location>
        <begin position="179"/>
        <end position="198"/>
    </location>
</feature>
<dbReference type="PANTHER" id="PTHR23513:SF6">
    <property type="entry name" value="MAJOR FACILITATOR SUPERFAMILY ASSOCIATED DOMAIN-CONTAINING PROTEIN"/>
    <property type="match status" value="1"/>
</dbReference>
<feature type="transmembrane region" description="Helical" evidence="6">
    <location>
        <begin position="297"/>
        <end position="318"/>
    </location>
</feature>
<feature type="transmembrane region" description="Helical" evidence="6">
    <location>
        <begin position="150"/>
        <end position="173"/>
    </location>
</feature>
<feature type="transmembrane region" description="Helical" evidence="6">
    <location>
        <begin position="84"/>
        <end position="104"/>
    </location>
</feature>
<feature type="transmembrane region" description="Helical" evidence="6">
    <location>
        <begin position="383"/>
        <end position="405"/>
    </location>
</feature>
<comment type="subcellular location">
    <subcellularLocation>
        <location evidence="1">Cell membrane</location>
        <topology evidence="1">Multi-pass membrane protein</topology>
    </subcellularLocation>
</comment>
<evidence type="ECO:0000313" key="8">
    <source>
        <dbReference type="Proteomes" id="UP001597036"/>
    </source>
</evidence>
<proteinExistence type="predicted"/>
<feature type="transmembrane region" description="Helical" evidence="6">
    <location>
        <begin position="54"/>
        <end position="77"/>
    </location>
</feature>
<feature type="transmembrane region" description="Helical" evidence="6">
    <location>
        <begin position="324"/>
        <end position="345"/>
    </location>
</feature>
<dbReference type="NCBIfam" id="NF037960">
    <property type="entry name" value="MFS_trans"/>
    <property type="match status" value="1"/>
</dbReference>
<evidence type="ECO:0000256" key="1">
    <source>
        <dbReference type="ARBA" id="ARBA00004651"/>
    </source>
</evidence>
<evidence type="ECO:0000256" key="5">
    <source>
        <dbReference type="ARBA" id="ARBA00023136"/>
    </source>
</evidence>
<name>A0ABW2Y4T4_9BIFI</name>
<feature type="transmembrane region" description="Helical" evidence="6">
    <location>
        <begin position="357"/>
        <end position="377"/>
    </location>
</feature>
<protein>
    <submittedName>
        <fullName evidence="7">MFS transporter</fullName>
    </submittedName>
</protein>
<dbReference type="EMBL" id="JBHTHQ010000021">
    <property type="protein sequence ID" value="MFD0705247.1"/>
    <property type="molecule type" value="Genomic_DNA"/>
</dbReference>
<keyword evidence="5 6" id="KW-0472">Membrane</keyword>
<dbReference type="Gene3D" id="1.20.1250.20">
    <property type="entry name" value="MFS general substrate transporter like domains"/>
    <property type="match status" value="1"/>
</dbReference>
<feature type="transmembrane region" description="Helical" evidence="6">
    <location>
        <begin position="24"/>
        <end position="48"/>
    </location>
</feature>
<evidence type="ECO:0000256" key="6">
    <source>
        <dbReference type="SAM" id="Phobius"/>
    </source>
</evidence>
<organism evidence="7 8">
    <name type="scientific">Alloscardovia venturai</name>
    <dbReference type="NCBI Taxonomy" id="1769421"/>
    <lineage>
        <taxon>Bacteria</taxon>
        <taxon>Bacillati</taxon>
        <taxon>Actinomycetota</taxon>
        <taxon>Actinomycetes</taxon>
        <taxon>Bifidobacteriales</taxon>
        <taxon>Bifidobacteriaceae</taxon>
        <taxon>Alloscardovia</taxon>
    </lineage>
</organism>
<gene>
    <name evidence="7" type="ORF">ACFQY8_05760</name>
</gene>
<evidence type="ECO:0000256" key="4">
    <source>
        <dbReference type="ARBA" id="ARBA00022989"/>
    </source>
</evidence>
<sequence length="411" mass="45017">MLKKFIKSIYSIGTTRRLSRTMRWALLGLTFSILSNSIFTGGVIPAILLVGLPAWAVAFNNTFGVFSDFLSPIGAWVVDRLGSFAALAGAEFVEGILCLIVALTPSTLGMWKWMLLALSCLLLVTGQIIDISSEIFEVEIADNEHMLIEYNGYASVVMSVFGTLLGNVLGSFIATKSLFVLLMLSAVLSFSCTITRIFSQKDVRKTQQVSELGDSDSEDTERTNVLKSNRETKTKLLLATFLLTLTPSLFNAYTTMGYAHEVKINAITVIYGVVGVCTVIGSLVYMRLIKRMNLRSVGVWGSAIIAFGMIALSIPNFWAALVGWGLESFGFVLAGHAIITSRQLIIEREYLPKFTGWVRLASAIAAAGGSWVSWWIYTYASWHVLPLISLVPAIALVAICALTLYKNRLTE</sequence>
<evidence type="ECO:0000313" key="7">
    <source>
        <dbReference type="EMBL" id="MFD0705247.1"/>
    </source>
</evidence>
<feature type="transmembrane region" description="Helical" evidence="6">
    <location>
        <begin position="110"/>
        <end position="129"/>
    </location>
</feature>
<dbReference type="Proteomes" id="UP001597036">
    <property type="component" value="Unassembled WGS sequence"/>
</dbReference>
<dbReference type="PANTHER" id="PTHR23513">
    <property type="entry name" value="INTEGRAL MEMBRANE EFFLUX PROTEIN-RELATED"/>
    <property type="match status" value="1"/>
</dbReference>
<dbReference type="SUPFAM" id="SSF103473">
    <property type="entry name" value="MFS general substrate transporter"/>
    <property type="match status" value="1"/>
</dbReference>
<dbReference type="InterPro" id="IPR036259">
    <property type="entry name" value="MFS_trans_sf"/>
</dbReference>
<evidence type="ECO:0000256" key="3">
    <source>
        <dbReference type="ARBA" id="ARBA00022692"/>
    </source>
</evidence>
<feature type="transmembrane region" description="Helical" evidence="6">
    <location>
        <begin position="266"/>
        <end position="285"/>
    </location>
</feature>
<keyword evidence="8" id="KW-1185">Reference proteome</keyword>
<accession>A0ABW2Y4T4</accession>
<keyword evidence="4 6" id="KW-1133">Transmembrane helix</keyword>
<evidence type="ECO:0000256" key="2">
    <source>
        <dbReference type="ARBA" id="ARBA00022475"/>
    </source>
</evidence>
<keyword evidence="3 6" id="KW-0812">Transmembrane</keyword>
<feature type="transmembrane region" description="Helical" evidence="6">
    <location>
        <begin position="236"/>
        <end position="254"/>
    </location>
</feature>